<feature type="non-terminal residue" evidence="2">
    <location>
        <position position="1"/>
    </location>
</feature>
<proteinExistence type="predicted"/>
<keyword evidence="3" id="KW-1185">Reference proteome</keyword>
<dbReference type="AlphaFoldDB" id="A0A087UTL3"/>
<evidence type="ECO:0000256" key="1">
    <source>
        <dbReference type="SAM" id="Phobius"/>
    </source>
</evidence>
<dbReference type="EMBL" id="KK121548">
    <property type="protein sequence ID" value="KFM80702.1"/>
    <property type="molecule type" value="Genomic_DNA"/>
</dbReference>
<accession>A0A087UTL3</accession>
<evidence type="ECO:0000313" key="2">
    <source>
        <dbReference type="EMBL" id="KFM80702.1"/>
    </source>
</evidence>
<keyword evidence="1" id="KW-1133">Transmembrane helix</keyword>
<organism evidence="2 3">
    <name type="scientific">Stegodyphus mimosarum</name>
    <name type="common">African social velvet spider</name>
    <dbReference type="NCBI Taxonomy" id="407821"/>
    <lineage>
        <taxon>Eukaryota</taxon>
        <taxon>Metazoa</taxon>
        <taxon>Ecdysozoa</taxon>
        <taxon>Arthropoda</taxon>
        <taxon>Chelicerata</taxon>
        <taxon>Arachnida</taxon>
        <taxon>Araneae</taxon>
        <taxon>Araneomorphae</taxon>
        <taxon>Entelegynae</taxon>
        <taxon>Eresoidea</taxon>
        <taxon>Eresidae</taxon>
        <taxon>Stegodyphus</taxon>
    </lineage>
</organism>
<keyword evidence="1" id="KW-0812">Transmembrane</keyword>
<feature type="transmembrane region" description="Helical" evidence="1">
    <location>
        <begin position="6"/>
        <end position="25"/>
    </location>
</feature>
<dbReference type="Proteomes" id="UP000054359">
    <property type="component" value="Unassembled WGS sequence"/>
</dbReference>
<feature type="non-terminal residue" evidence="2">
    <location>
        <position position="52"/>
    </location>
</feature>
<evidence type="ECO:0000313" key="3">
    <source>
        <dbReference type="Proteomes" id="UP000054359"/>
    </source>
</evidence>
<gene>
    <name evidence="2" type="ORF">X975_13593</name>
</gene>
<sequence>GTLRKGVNIFVGAFEFYLLFYFYSYKFRFYAQTVKENETYFRYSLVVQVLMF</sequence>
<protein>
    <submittedName>
        <fullName evidence="2">Uncharacterized protein</fullName>
    </submittedName>
</protein>
<name>A0A087UTL3_STEMI</name>
<keyword evidence="1" id="KW-0472">Membrane</keyword>
<reference evidence="2 3" key="1">
    <citation type="submission" date="2013-11" db="EMBL/GenBank/DDBJ databases">
        <title>Genome sequencing of Stegodyphus mimosarum.</title>
        <authorList>
            <person name="Bechsgaard J."/>
        </authorList>
    </citation>
    <scope>NUCLEOTIDE SEQUENCE [LARGE SCALE GENOMIC DNA]</scope>
</reference>